<reference evidence="10" key="1">
    <citation type="submission" date="2022-04" db="EMBL/GenBank/DDBJ databases">
        <title>Halocatena sp. nov., isolated from a salt lake.</title>
        <authorList>
            <person name="Cui H.-L."/>
        </authorList>
    </citation>
    <scope>NUCLEOTIDE SEQUENCE</scope>
    <source>
        <strain evidence="10">AD-1</strain>
        <plasmid evidence="10">unnamed1</plasmid>
    </source>
</reference>
<dbReference type="InterPro" id="IPR001663">
    <property type="entry name" value="Rng_hydr_dOase-A"/>
</dbReference>
<dbReference type="Proteomes" id="UP000831768">
    <property type="component" value="Plasmid unnamed1"/>
</dbReference>
<evidence type="ECO:0000256" key="2">
    <source>
        <dbReference type="ARBA" id="ARBA00022714"/>
    </source>
</evidence>
<evidence type="ECO:0000259" key="9">
    <source>
        <dbReference type="PROSITE" id="PS51296"/>
    </source>
</evidence>
<keyword evidence="8" id="KW-0520">NAD</keyword>
<dbReference type="InterPro" id="IPR015879">
    <property type="entry name" value="Ring_hydroxy_dOase_asu_C_dom"/>
</dbReference>
<dbReference type="Gene3D" id="3.90.380.10">
    <property type="entry name" value="Naphthalene 1,2-dioxygenase Alpha Subunit, Chain A, domain 1"/>
    <property type="match status" value="1"/>
</dbReference>
<evidence type="ECO:0000256" key="7">
    <source>
        <dbReference type="ARBA" id="ARBA00023014"/>
    </source>
</evidence>
<evidence type="ECO:0000256" key="5">
    <source>
        <dbReference type="ARBA" id="ARBA00023002"/>
    </source>
</evidence>
<dbReference type="GeneID" id="71929392"/>
<keyword evidence="10" id="KW-0614">Plasmid</keyword>
<dbReference type="PRINTS" id="PR00090">
    <property type="entry name" value="RNGDIOXGNASE"/>
</dbReference>
<name>A0A8U0A553_9EURY</name>
<dbReference type="GO" id="GO:0051537">
    <property type="term" value="F:2 iron, 2 sulfur cluster binding"/>
    <property type="evidence" value="ECO:0007669"/>
    <property type="project" value="UniProtKB-KW"/>
</dbReference>
<dbReference type="GO" id="GO:0005506">
    <property type="term" value="F:iron ion binding"/>
    <property type="evidence" value="ECO:0007669"/>
    <property type="project" value="InterPro"/>
</dbReference>
<evidence type="ECO:0000256" key="4">
    <source>
        <dbReference type="ARBA" id="ARBA00022964"/>
    </source>
</evidence>
<dbReference type="Pfam" id="PF00848">
    <property type="entry name" value="Ring_hydroxyl_A"/>
    <property type="match status" value="1"/>
</dbReference>
<keyword evidence="7" id="KW-0411">Iron-sulfur</keyword>
<dbReference type="PANTHER" id="PTHR43756:SF1">
    <property type="entry name" value="3-PHENYLPROPIONATE_CINNAMIC ACID DIOXYGENASE SUBUNIT ALPHA"/>
    <property type="match status" value="1"/>
</dbReference>
<gene>
    <name evidence="10" type="ORF">MW046_15055</name>
</gene>
<dbReference type="PROSITE" id="PS00570">
    <property type="entry name" value="RING_HYDROXYL_ALPHA"/>
    <property type="match status" value="1"/>
</dbReference>
<dbReference type="EMBL" id="CP096020">
    <property type="protein sequence ID" value="UPM44325.1"/>
    <property type="molecule type" value="Genomic_DNA"/>
</dbReference>
<evidence type="ECO:0000313" key="11">
    <source>
        <dbReference type="Proteomes" id="UP000831768"/>
    </source>
</evidence>
<geneLocation type="plasmid" evidence="10 11">
    <name>unnamed1</name>
</geneLocation>
<dbReference type="PANTHER" id="PTHR43756">
    <property type="entry name" value="CHOLINE MONOOXYGENASE, CHLOROPLASTIC"/>
    <property type="match status" value="1"/>
</dbReference>
<dbReference type="InterPro" id="IPR036922">
    <property type="entry name" value="Rieske_2Fe-2S_sf"/>
</dbReference>
<comment type="similarity">
    <text evidence="1">Belongs to the bacterial ring-hydroxylating dioxygenase alpha subunit family.</text>
</comment>
<dbReference type="SUPFAM" id="SSF55961">
    <property type="entry name" value="Bet v1-like"/>
    <property type="match status" value="1"/>
</dbReference>
<accession>A0A8U0A553</accession>
<keyword evidence="5" id="KW-0560">Oxidoreductase</keyword>
<keyword evidence="11" id="KW-1185">Reference proteome</keyword>
<keyword evidence="3" id="KW-0479">Metal-binding</keyword>
<proteinExistence type="inferred from homology"/>
<dbReference type="Pfam" id="PF00355">
    <property type="entry name" value="Rieske"/>
    <property type="match status" value="1"/>
</dbReference>
<dbReference type="AlphaFoldDB" id="A0A8U0A553"/>
<evidence type="ECO:0000256" key="8">
    <source>
        <dbReference type="ARBA" id="ARBA00023027"/>
    </source>
</evidence>
<sequence length="454" mass="51077">MSNNEARRTANRSPEGIETLMETVGEQLEDGQLPVSVLHNEAVYEAERRRIFGQNWVFIGHETEIPEPGDYRQRYIGTDPFIFVRDEDGDVQVLFNSCRHRGSKVCRSEKGNSSHFRCPYHGWTYTTSGELVGVPQQRNAYQHLDTDEHGLHEAPRVESYHGLVFAALDPDVPSLEAYLGDATWYLDMYVKFIDMEVIGDPHRWEVETDWKTPAENFAGDNYHIPMGHKSAIDAGIGSDTATGEKQSDLYAIADASGHSFSLYQIESDDPNFWGHPPEVVDGFHPERLSEDQYEVARKSGVTLGTIFPNLSFIHLGGTNAPEKESVGTFVLRQWQPKGPGQMEVWNWILAPENASEEYKERVYESGMGTFSASGNFEVDDIAIWNGITEAAGSVFAEQQAATTNFTMGRFGDAAPERVPDWPGPGETYVHGGLTDENQLTFYRSWYDAMQEEPR</sequence>
<evidence type="ECO:0000256" key="1">
    <source>
        <dbReference type="ARBA" id="ARBA00008751"/>
    </source>
</evidence>
<keyword evidence="2" id="KW-0001">2Fe-2S</keyword>
<dbReference type="PROSITE" id="PS51296">
    <property type="entry name" value="RIESKE"/>
    <property type="match status" value="1"/>
</dbReference>
<dbReference type="SUPFAM" id="SSF50022">
    <property type="entry name" value="ISP domain"/>
    <property type="match status" value="1"/>
</dbReference>
<dbReference type="GO" id="GO:0051213">
    <property type="term" value="F:dioxygenase activity"/>
    <property type="evidence" value="ECO:0007669"/>
    <property type="project" value="UniProtKB-KW"/>
</dbReference>
<dbReference type="InterPro" id="IPR017941">
    <property type="entry name" value="Rieske_2Fe-2S"/>
</dbReference>
<dbReference type="KEGG" id="haad:MW046_15055"/>
<evidence type="ECO:0000313" key="10">
    <source>
        <dbReference type="EMBL" id="UPM44325.1"/>
    </source>
</evidence>
<evidence type="ECO:0000256" key="6">
    <source>
        <dbReference type="ARBA" id="ARBA00023004"/>
    </source>
</evidence>
<organism evidence="10 11">
    <name type="scientific">Halocatena salina</name>
    <dbReference type="NCBI Taxonomy" id="2934340"/>
    <lineage>
        <taxon>Archaea</taxon>
        <taxon>Methanobacteriati</taxon>
        <taxon>Methanobacteriota</taxon>
        <taxon>Stenosarchaea group</taxon>
        <taxon>Halobacteria</taxon>
        <taxon>Halobacteriales</taxon>
        <taxon>Natronomonadaceae</taxon>
        <taxon>Halocatena</taxon>
    </lineage>
</organism>
<dbReference type="Gene3D" id="2.102.10.10">
    <property type="entry name" value="Rieske [2Fe-2S] iron-sulphur domain"/>
    <property type="match status" value="1"/>
</dbReference>
<feature type="domain" description="Rieske" evidence="9">
    <location>
        <begin position="56"/>
        <end position="154"/>
    </location>
</feature>
<keyword evidence="6" id="KW-0408">Iron</keyword>
<evidence type="ECO:0000256" key="3">
    <source>
        <dbReference type="ARBA" id="ARBA00022723"/>
    </source>
</evidence>
<keyword evidence="4" id="KW-0223">Dioxygenase</keyword>
<dbReference type="RefSeq" id="WP_247994979.1">
    <property type="nucleotide sequence ID" value="NZ_CP096020.1"/>
</dbReference>
<dbReference type="InterPro" id="IPR015881">
    <property type="entry name" value="ARHD_Rieske_2Fe_2S"/>
</dbReference>
<protein>
    <submittedName>
        <fullName evidence="10">Rieske 2Fe-2S domain-containing protein</fullName>
    </submittedName>
</protein>